<feature type="binding site" evidence="7">
    <location>
        <position position="177"/>
    </location>
    <ligand>
        <name>3-phosphoshikimate</name>
        <dbReference type="ChEBI" id="CHEBI:145989"/>
    </ligand>
</feature>
<feature type="binding site" evidence="7">
    <location>
        <position position="30"/>
    </location>
    <ligand>
        <name>phosphoenolpyruvate</name>
        <dbReference type="ChEBI" id="CHEBI:58702"/>
    </ligand>
</feature>
<comment type="catalytic activity">
    <reaction evidence="6">
        <text>3-phosphoshikimate + phosphoenolpyruvate = 5-O-(1-carboxyvinyl)-3-phosphoshikimate + phosphate</text>
        <dbReference type="Rhea" id="RHEA:21256"/>
        <dbReference type="ChEBI" id="CHEBI:43474"/>
        <dbReference type="ChEBI" id="CHEBI:57701"/>
        <dbReference type="ChEBI" id="CHEBI:58702"/>
        <dbReference type="ChEBI" id="CHEBI:145989"/>
        <dbReference type="EC" id="2.5.1.19"/>
    </reaction>
    <physiologicalReaction direction="left-to-right" evidence="6">
        <dbReference type="Rhea" id="RHEA:21257"/>
    </physiologicalReaction>
</comment>
<feature type="binding site" evidence="7">
    <location>
        <position position="31"/>
    </location>
    <ligand>
        <name>3-phosphoshikimate</name>
        <dbReference type="ChEBI" id="CHEBI:145989"/>
    </ligand>
</feature>
<evidence type="ECO:0000256" key="2">
    <source>
        <dbReference type="ARBA" id="ARBA00009948"/>
    </source>
</evidence>
<dbReference type="Pfam" id="PF00275">
    <property type="entry name" value="EPSP_synthase"/>
    <property type="match status" value="1"/>
</dbReference>
<dbReference type="PANTHER" id="PTHR21090">
    <property type="entry name" value="AROM/DEHYDROQUINATE SYNTHASE"/>
    <property type="match status" value="1"/>
</dbReference>
<reference evidence="9 10" key="1">
    <citation type="submission" date="2009-01" db="EMBL/GenBank/DDBJ databases">
        <authorList>
            <person name="Qin X."/>
            <person name="Bachman B."/>
            <person name="Battles P."/>
            <person name="Bell A."/>
            <person name="Bess C."/>
            <person name="Bickham C."/>
            <person name="Chaboub L."/>
            <person name="Chen D."/>
            <person name="Coyle M."/>
            <person name="Deiros D.R."/>
            <person name="Dinh H."/>
            <person name="Forbes L."/>
            <person name="Fowler G."/>
            <person name="Francisco L."/>
            <person name="Fu Q."/>
            <person name="Gubbala S."/>
            <person name="Hale W."/>
            <person name="Han Y."/>
            <person name="Hemphill L."/>
            <person name="Highlander S.K."/>
            <person name="Hirani K."/>
            <person name="Hogues M."/>
            <person name="Jackson L."/>
            <person name="Jakkamsetti A."/>
            <person name="Javaid M."/>
            <person name="Jiang H."/>
            <person name="Korchina V."/>
            <person name="Kovar C."/>
            <person name="Lara F."/>
            <person name="Lee S."/>
            <person name="Mata R."/>
            <person name="Mathew T."/>
            <person name="Moen C."/>
            <person name="Morales K."/>
            <person name="Munidasa M."/>
            <person name="Nazareth L."/>
            <person name="Ngo R."/>
            <person name="Nguyen L."/>
            <person name="Okwuonu G."/>
            <person name="Ongeri F."/>
            <person name="Patil S."/>
            <person name="Petrosino J."/>
            <person name="Pham C."/>
            <person name="Pham P."/>
            <person name="Pu L.-L."/>
            <person name="Puazo M."/>
            <person name="Raj R."/>
            <person name="Reid J."/>
            <person name="Rouhana J."/>
            <person name="Saada N."/>
            <person name="Shang Y."/>
            <person name="Simmons D."/>
            <person name="Thornton R."/>
            <person name="Warren J."/>
            <person name="Weissenberger G."/>
            <person name="Zhang J."/>
            <person name="Zhang L."/>
            <person name="Zhou C."/>
            <person name="Zhu D."/>
            <person name="Muzny D."/>
            <person name="Worley K."/>
            <person name="Gibbs R."/>
        </authorList>
    </citation>
    <scope>NUCLEOTIDE SEQUENCE [LARGE SCALE GENOMIC DNA]</scope>
    <source>
        <strain evidence="9 10">DSM 15436</strain>
    </source>
</reference>
<name>C0VZX4_9ACTO</name>
<dbReference type="GO" id="GO:0005737">
    <property type="term" value="C:cytoplasm"/>
    <property type="evidence" value="ECO:0007669"/>
    <property type="project" value="UniProtKB-SubCell"/>
</dbReference>
<evidence type="ECO:0000313" key="9">
    <source>
        <dbReference type="EMBL" id="EEH63833.1"/>
    </source>
</evidence>
<feature type="binding site" evidence="7">
    <location>
        <position position="176"/>
    </location>
    <ligand>
        <name>3-phosphoshikimate</name>
        <dbReference type="ChEBI" id="CHEBI:145989"/>
    </ligand>
</feature>
<feature type="binding site" evidence="7">
    <location>
        <position position="35"/>
    </location>
    <ligand>
        <name>3-phosphoshikimate</name>
        <dbReference type="ChEBI" id="CHEBI:145989"/>
    </ligand>
</feature>
<evidence type="ECO:0000256" key="1">
    <source>
        <dbReference type="ARBA" id="ARBA00004811"/>
    </source>
</evidence>
<dbReference type="PIRSF" id="PIRSF000505">
    <property type="entry name" value="EPSPS"/>
    <property type="match status" value="1"/>
</dbReference>
<sequence>MSSASQQVLWWPAPLRVGPLNGVLEVPGSKSQTNRFLLLAATGQSKCRLRGCLWSRDTLLMRAGLEKLGASFLALPDGTIEVSPITTRVLREPVTIECGLAGTVMRFLPLLAVAFNVPITFTADVQANARPMQPIFEVLKRFGAKVTFSGGESFPFTVTGPLTTLPERIEVDCSLSSQFFSAVLLALPFLAESPGTFFIETVASPSHPHVAMTVATLKTFGHEVSLVSDSELKSLKATATITSQPTFNQRLPELIVEPDLSSAAPFIAAVAFAGGSLQLPAVPKTSTQVGIRFLEIVSELGLLTVSKTEDTQNCYYRVASLSTDFSTSPLEMNLTALGELTPILVALATLLPHETTFTGIGHLRGHETDRLTALEKELGKLGIECETGPDCLRVHPPAAPAVTRERSQPVKLNTYNDHRLAMFAALMGLRQPVLVENIGTTCKTMPNFERIWQELILGVENE</sequence>
<comment type="caution">
    <text evidence="9">The sequence shown here is derived from an EMBL/GenBank/DDBJ whole genome shotgun (WGS) entry which is preliminary data.</text>
</comment>
<dbReference type="OrthoDB" id="9809920at2"/>
<feature type="binding site" evidence="7">
    <location>
        <position position="102"/>
    </location>
    <ligand>
        <name>phosphoenolpyruvate</name>
        <dbReference type="ChEBI" id="CHEBI:58702"/>
    </ligand>
</feature>
<protein>
    <recommendedName>
        <fullName evidence="7">3-phosphoshikimate 1-carboxyvinyltransferase</fullName>
        <ecNumber evidence="7">2.5.1.19</ecNumber>
    </recommendedName>
    <alternativeName>
        <fullName evidence="7">5-enolpyruvylshikimate-3-phosphate synthase</fullName>
        <shortName evidence="7">EPSP synthase</shortName>
        <shortName evidence="7">EPSPS</shortName>
    </alternativeName>
</protein>
<feature type="binding site" evidence="7">
    <location>
        <position position="178"/>
    </location>
    <ligand>
        <name>phosphoenolpyruvate</name>
        <dbReference type="ChEBI" id="CHEBI:58702"/>
    </ligand>
</feature>
<comment type="subunit">
    <text evidence="7">Monomer.</text>
</comment>
<feature type="binding site" evidence="7">
    <location>
        <position position="178"/>
    </location>
    <ligand>
        <name>3-phosphoshikimate</name>
        <dbReference type="ChEBI" id="CHEBI:145989"/>
    </ligand>
</feature>
<dbReference type="STRING" id="525245.HMPREF0044_0852"/>
<dbReference type="GO" id="GO:0009423">
    <property type="term" value="P:chorismate biosynthetic process"/>
    <property type="evidence" value="ECO:0007669"/>
    <property type="project" value="UniProtKB-UniRule"/>
</dbReference>
<feature type="binding site" evidence="7">
    <location>
        <position position="206"/>
    </location>
    <ligand>
        <name>3-phosphoshikimate</name>
        <dbReference type="ChEBI" id="CHEBI:145989"/>
    </ligand>
</feature>
<dbReference type="RefSeq" id="WP_006546624.1">
    <property type="nucleotide sequence ID" value="NZ_DS999543.1"/>
</dbReference>
<dbReference type="PROSITE" id="PS00885">
    <property type="entry name" value="EPSP_SYNTHASE_2"/>
    <property type="match status" value="1"/>
</dbReference>
<dbReference type="Gene3D" id="3.65.10.10">
    <property type="entry name" value="Enolpyruvate transferase domain"/>
    <property type="match status" value="2"/>
</dbReference>
<gene>
    <name evidence="7 9" type="primary">aroA</name>
    <name evidence="9" type="ORF">HMPREF0044_0852</name>
</gene>
<evidence type="ECO:0000256" key="7">
    <source>
        <dbReference type="HAMAP-Rule" id="MF_00210"/>
    </source>
</evidence>
<feature type="binding site" evidence="7">
    <location>
        <position position="419"/>
    </location>
    <ligand>
        <name>phosphoenolpyruvate</name>
        <dbReference type="ChEBI" id="CHEBI:58702"/>
    </ligand>
</feature>
<dbReference type="Proteomes" id="UP000010301">
    <property type="component" value="Unassembled WGS sequence"/>
</dbReference>
<dbReference type="HAMAP" id="MF_00210">
    <property type="entry name" value="EPSP_synth"/>
    <property type="match status" value="1"/>
</dbReference>
<evidence type="ECO:0000313" key="10">
    <source>
        <dbReference type="Proteomes" id="UP000010301"/>
    </source>
</evidence>
<comment type="caution">
    <text evidence="7">Lacks conserved residue(s) required for the propagation of feature annotation.</text>
</comment>
<proteinExistence type="inferred from homology"/>
<feature type="binding site" evidence="7">
    <location>
        <position position="130"/>
    </location>
    <ligand>
        <name>phosphoenolpyruvate</name>
        <dbReference type="ChEBI" id="CHEBI:58702"/>
    </ligand>
</feature>
<dbReference type="PANTHER" id="PTHR21090:SF5">
    <property type="entry name" value="PENTAFUNCTIONAL AROM POLYPEPTIDE"/>
    <property type="match status" value="1"/>
</dbReference>
<dbReference type="InterPro" id="IPR023193">
    <property type="entry name" value="EPSP_synthase_CS"/>
</dbReference>
<dbReference type="EC" id="2.5.1.19" evidence="7"/>
<organism evidence="9 10">
    <name type="scientific">Gleimia coleocanis DSM 15436</name>
    <dbReference type="NCBI Taxonomy" id="525245"/>
    <lineage>
        <taxon>Bacteria</taxon>
        <taxon>Bacillati</taxon>
        <taxon>Actinomycetota</taxon>
        <taxon>Actinomycetes</taxon>
        <taxon>Actinomycetales</taxon>
        <taxon>Actinomycetaceae</taxon>
        <taxon>Gleimia</taxon>
    </lineage>
</organism>
<dbReference type="GO" id="GO:0008652">
    <property type="term" value="P:amino acid biosynthetic process"/>
    <property type="evidence" value="ECO:0007669"/>
    <property type="project" value="UniProtKB-KW"/>
</dbReference>
<dbReference type="CDD" id="cd01556">
    <property type="entry name" value="EPSP_synthase"/>
    <property type="match status" value="1"/>
</dbReference>
<comment type="similarity">
    <text evidence="2 7">Belongs to the EPSP synthase family.</text>
</comment>
<keyword evidence="5 7" id="KW-0057">Aromatic amino acid biosynthesis</keyword>
<dbReference type="HOGENOM" id="CLU_024321_0_0_11"/>
<feature type="binding site" evidence="7">
    <location>
        <position position="366"/>
    </location>
    <ligand>
        <name>3-phosphoshikimate</name>
        <dbReference type="ChEBI" id="CHEBI:145989"/>
    </ligand>
</feature>
<accession>C0VZX4</accession>
<dbReference type="InterPro" id="IPR036968">
    <property type="entry name" value="Enolpyruvate_Tfrase_sf"/>
</dbReference>
<evidence type="ECO:0000256" key="3">
    <source>
        <dbReference type="ARBA" id="ARBA00022605"/>
    </source>
</evidence>
<feature type="binding site" evidence="7">
    <location>
        <position position="339"/>
    </location>
    <ligand>
        <name>3-phosphoshikimate</name>
        <dbReference type="ChEBI" id="CHEBI:145989"/>
    </ligand>
</feature>
<dbReference type="eggNOG" id="COG0128">
    <property type="taxonomic scope" value="Bacteria"/>
</dbReference>
<feature type="domain" description="Enolpyruvate transferase" evidence="8">
    <location>
        <begin position="18"/>
        <end position="450"/>
    </location>
</feature>
<dbReference type="GO" id="GO:0003866">
    <property type="term" value="F:3-phosphoshikimate 1-carboxyvinyltransferase activity"/>
    <property type="evidence" value="ECO:0007669"/>
    <property type="project" value="UniProtKB-UniRule"/>
</dbReference>
<dbReference type="AlphaFoldDB" id="C0VZX4"/>
<feature type="active site" description="Proton acceptor" evidence="7">
    <location>
        <position position="339"/>
    </location>
</feature>
<keyword evidence="7" id="KW-0963">Cytoplasm</keyword>
<evidence type="ECO:0000259" key="8">
    <source>
        <dbReference type="Pfam" id="PF00275"/>
    </source>
</evidence>
<evidence type="ECO:0000256" key="5">
    <source>
        <dbReference type="ARBA" id="ARBA00023141"/>
    </source>
</evidence>
<keyword evidence="10" id="KW-1185">Reference proteome</keyword>
<feature type="binding site" evidence="7">
    <location>
        <position position="370"/>
    </location>
    <ligand>
        <name>phosphoenolpyruvate</name>
        <dbReference type="ChEBI" id="CHEBI:58702"/>
    </ligand>
</feature>
<keyword evidence="4 7" id="KW-0808">Transferase</keyword>
<comment type="subcellular location">
    <subcellularLocation>
        <location evidence="7">Cytoplasm</location>
    </subcellularLocation>
</comment>
<dbReference type="GO" id="GO:0009073">
    <property type="term" value="P:aromatic amino acid family biosynthetic process"/>
    <property type="evidence" value="ECO:0007669"/>
    <property type="project" value="UniProtKB-KW"/>
</dbReference>
<feature type="binding site" evidence="7">
    <location>
        <position position="443"/>
    </location>
    <ligand>
        <name>phosphoenolpyruvate</name>
        <dbReference type="ChEBI" id="CHEBI:58702"/>
    </ligand>
</feature>
<dbReference type="UniPathway" id="UPA00053">
    <property type="reaction ID" value="UER00089"/>
</dbReference>
<dbReference type="InterPro" id="IPR006264">
    <property type="entry name" value="EPSP_synthase"/>
</dbReference>
<evidence type="ECO:0000256" key="4">
    <source>
        <dbReference type="ARBA" id="ARBA00022679"/>
    </source>
</evidence>
<dbReference type="SUPFAM" id="SSF55205">
    <property type="entry name" value="EPT/RTPC-like"/>
    <property type="match status" value="1"/>
</dbReference>
<keyword evidence="3 7" id="KW-0028">Amino-acid biosynthesis</keyword>
<feature type="binding site" evidence="7">
    <location>
        <position position="30"/>
    </location>
    <ligand>
        <name>3-phosphoshikimate</name>
        <dbReference type="ChEBI" id="CHEBI:145989"/>
    </ligand>
</feature>
<dbReference type="EMBL" id="ACFG01000030">
    <property type="protein sequence ID" value="EEH63833.1"/>
    <property type="molecule type" value="Genomic_DNA"/>
</dbReference>
<dbReference type="InterPro" id="IPR001986">
    <property type="entry name" value="Enolpyruvate_Tfrase_dom"/>
</dbReference>
<comment type="pathway">
    <text evidence="1 7">Metabolic intermediate biosynthesis; chorismate biosynthesis; chorismate from D-erythrose 4-phosphate and phosphoenolpyruvate: step 6/7.</text>
</comment>
<dbReference type="InterPro" id="IPR013792">
    <property type="entry name" value="RNA3'P_cycl/enolpyr_Trfase_a/b"/>
</dbReference>
<comment type="function">
    <text evidence="7">Catalyzes the transfer of the enolpyruvyl moiety of phosphoenolpyruvate (PEP) to the 5-hydroxyl of shikimate-3-phosphate (S3P) to produce enolpyruvyl shikimate-3-phosphate and inorganic phosphate.</text>
</comment>
<evidence type="ECO:0000256" key="6">
    <source>
        <dbReference type="ARBA" id="ARBA00044633"/>
    </source>
</evidence>